<gene>
    <name evidence="1" type="ORF">RPERSI_LOCUS13278</name>
</gene>
<accession>A0ACA9QA89</accession>
<evidence type="ECO:0000313" key="2">
    <source>
        <dbReference type="Proteomes" id="UP000789920"/>
    </source>
</evidence>
<dbReference type="Proteomes" id="UP000789920">
    <property type="component" value="Unassembled WGS sequence"/>
</dbReference>
<dbReference type="EMBL" id="CAJVQC010029324">
    <property type="protein sequence ID" value="CAG8742321.1"/>
    <property type="molecule type" value="Genomic_DNA"/>
</dbReference>
<keyword evidence="2" id="KW-1185">Reference proteome</keyword>
<comment type="caution">
    <text evidence="1">The sequence shown here is derived from an EMBL/GenBank/DDBJ whole genome shotgun (WGS) entry which is preliminary data.</text>
</comment>
<sequence length="115" mass="13623">MISLLEPKIANFKYAHHDSSFTSKINCLNEIIHWMAPEKLKKTPKNPVRYIFKCKIFSFEIMLWELAFEKIPYANMEINKIKEYILKGNQEKISWGVSSPDIQKIQRKFAKIMIS</sequence>
<proteinExistence type="predicted"/>
<reference evidence="1" key="1">
    <citation type="submission" date="2021-06" db="EMBL/GenBank/DDBJ databases">
        <authorList>
            <person name="Kallberg Y."/>
            <person name="Tangrot J."/>
            <person name="Rosling A."/>
        </authorList>
    </citation>
    <scope>NUCLEOTIDE SEQUENCE</scope>
    <source>
        <strain evidence="1">MA461A</strain>
    </source>
</reference>
<name>A0ACA9QA89_9GLOM</name>
<feature type="non-terminal residue" evidence="1">
    <location>
        <position position="115"/>
    </location>
</feature>
<protein>
    <submittedName>
        <fullName evidence="1">1418_t:CDS:1</fullName>
    </submittedName>
</protein>
<organism evidence="1 2">
    <name type="scientific">Racocetra persica</name>
    <dbReference type="NCBI Taxonomy" id="160502"/>
    <lineage>
        <taxon>Eukaryota</taxon>
        <taxon>Fungi</taxon>
        <taxon>Fungi incertae sedis</taxon>
        <taxon>Mucoromycota</taxon>
        <taxon>Glomeromycotina</taxon>
        <taxon>Glomeromycetes</taxon>
        <taxon>Diversisporales</taxon>
        <taxon>Gigasporaceae</taxon>
        <taxon>Racocetra</taxon>
    </lineage>
</organism>
<evidence type="ECO:0000313" key="1">
    <source>
        <dbReference type="EMBL" id="CAG8742321.1"/>
    </source>
</evidence>